<comment type="subunit">
    <text evidence="2">Part of the 50S ribosomal subunit.</text>
</comment>
<evidence type="ECO:0000313" key="8">
    <source>
        <dbReference type="Proteomes" id="UP000198744"/>
    </source>
</evidence>
<dbReference type="Pfam" id="PF00327">
    <property type="entry name" value="Ribosomal_L30"/>
    <property type="match status" value="1"/>
</dbReference>
<dbReference type="PANTHER" id="PTHR15892">
    <property type="entry name" value="MITOCHONDRIAL RIBOSOMAL PROTEIN L30"/>
    <property type="match status" value="1"/>
</dbReference>
<evidence type="ECO:0000313" key="7">
    <source>
        <dbReference type="EMBL" id="SEL99681.1"/>
    </source>
</evidence>
<dbReference type="PIRSF" id="PIRSF002211">
    <property type="entry name" value="Ribosomal_L30_bac-type"/>
    <property type="match status" value="1"/>
</dbReference>
<reference evidence="7 8" key="1">
    <citation type="submission" date="2016-10" db="EMBL/GenBank/DDBJ databases">
        <authorList>
            <person name="de Groot N.N."/>
        </authorList>
    </citation>
    <scope>NUCLEOTIDE SEQUENCE [LARGE SCALE GENOMIC DNA]</scope>
    <source>
        <strain evidence="7 8">DSM 8423</strain>
    </source>
</reference>
<sequence length="64" mass="7217">MTKKLKITLEKSMIGRPPKQREILKGMGLLKINKVVILKDSPEIRGMVNKVSHLVMCEELEGGE</sequence>
<proteinExistence type="inferred from homology"/>
<protein>
    <recommendedName>
        <fullName evidence="5">50S ribosomal protein L30</fullName>
    </recommendedName>
</protein>
<dbReference type="RefSeq" id="WP_093881992.1">
    <property type="nucleotide sequence ID" value="NZ_FOBS01000002.1"/>
</dbReference>
<evidence type="ECO:0000256" key="1">
    <source>
        <dbReference type="ARBA" id="ARBA00007594"/>
    </source>
</evidence>
<name>A0A1H7URT9_9BACT</name>
<dbReference type="InterPro" id="IPR016082">
    <property type="entry name" value="Ribosomal_uL30_ferredoxin-like"/>
</dbReference>
<dbReference type="OrthoDB" id="9812790at2"/>
<dbReference type="GO" id="GO:0006412">
    <property type="term" value="P:translation"/>
    <property type="evidence" value="ECO:0007669"/>
    <property type="project" value="InterPro"/>
</dbReference>
<keyword evidence="8" id="KW-1185">Reference proteome</keyword>
<evidence type="ECO:0000256" key="3">
    <source>
        <dbReference type="ARBA" id="ARBA00022980"/>
    </source>
</evidence>
<evidence type="ECO:0000256" key="4">
    <source>
        <dbReference type="ARBA" id="ARBA00023274"/>
    </source>
</evidence>
<dbReference type="CDD" id="cd01658">
    <property type="entry name" value="Ribosomal_L30"/>
    <property type="match status" value="1"/>
</dbReference>
<feature type="domain" description="Large ribosomal subunit protein uL30-like ferredoxin-like fold" evidence="6">
    <location>
        <begin position="5"/>
        <end position="55"/>
    </location>
</feature>
<dbReference type="AlphaFoldDB" id="A0A1H7URT9"/>
<accession>A0A1H7URT9</accession>
<dbReference type="InterPro" id="IPR005996">
    <property type="entry name" value="Ribosomal_uL30_bac-type"/>
</dbReference>
<organism evidence="7 8">
    <name type="scientific">Syntrophus gentianae</name>
    <dbReference type="NCBI Taxonomy" id="43775"/>
    <lineage>
        <taxon>Bacteria</taxon>
        <taxon>Pseudomonadati</taxon>
        <taxon>Thermodesulfobacteriota</taxon>
        <taxon>Syntrophia</taxon>
        <taxon>Syntrophales</taxon>
        <taxon>Syntrophaceae</taxon>
        <taxon>Syntrophus</taxon>
    </lineage>
</organism>
<evidence type="ECO:0000256" key="2">
    <source>
        <dbReference type="ARBA" id="ARBA00011838"/>
    </source>
</evidence>
<dbReference type="PANTHER" id="PTHR15892:SF2">
    <property type="entry name" value="LARGE RIBOSOMAL SUBUNIT PROTEIN UL30M"/>
    <property type="match status" value="1"/>
</dbReference>
<evidence type="ECO:0000259" key="6">
    <source>
        <dbReference type="Pfam" id="PF00327"/>
    </source>
</evidence>
<dbReference type="HAMAP" id="MF_01371_B">
    <property type="entry name" value="Ribosomal_uL30_B"/>
    <property type="match status" value="1"/>
</dbReference>
<evidence type="ECO:0000256" key="5">
    <source>
        <dbReference type="ARBA" id="ARBA00035492"/>
    </source>
</evidence>
<dbReference type="NCBIfam" id="TIGR01308">
    <property type="entry name" value="rpmD_bact"/>
    <property type="match status" value="1"/>
</dbReference>
<keyword evidence="3 7" id="KW-0689">Ribosomal protein</keyword>
<keyword evidence="4" id="KW-0687">Ribonucleoprotein</keyword>
<dbReference type="GO" id="GO:0022625">
    <property type="term" value="C:cytosolic large ribosomal subunit"/>
    <property type="evidence" value="ECO:0007669"/>
    <property type="project" value="TreeGrafter"/>
</dbReference>
<dbReference type="SUPFAM" id="SSF55129">
    <property type="entry name" value="Ribosomal protein L30p/L7e"/>
    <property type="match status" value="1"/>
</dbReference>
<dbReference type="FunFam" id="3.30.1390.20:FF:000001">
    <property type="entry name" value="50S ribosomal protein L30"/>
    <property type="match status" value="1"/>
</dbReference>
<gene>
    <name evidence="7" type="ORF">SAMN04489760_10260</name>
</gene>
<dbReference type="Gene3D" id="3.30.1390.20">
    <property type="entry name" value="Ribosomal protein L30, ferredoxin-like fold domain"/>
    <property type="match status" value="1"/>
</dbReference>
<dbReference type="EMBL" id="FOBS01000002">
    <property type="protein sequence ID" value="SEL99681.1"/>
    <property type="molecule type" value="Genomic_DNA"/>
</dbReference>
<dbReference type="STRING" id="43775.SAMN04489760_10260"/>
<dbReference type="GO" id="GO:0003735">
    <property type="term" value="F:structural constituent of ribosome"/>
    <property type="evidence" value="ECO:0007669"/>
    <property type="project" value="InterPro"/>
</dbReference>
<comment type="similarity">
    <text evidence="1">Belongs to the universal ribosomal protein uL30 family.</text>
</comment>
<dbReference type="Proteomes" id="UP000198744">
    <property type="component" value="Unassembled WGS sequence"/>
</dbReference>
<dbReference type="InterPro" id="IPR036919">
    <property type="entry name" value="Ribo_uL30_ferredoxin-like_sf"/>
</dbReference>